<feature type="region of interest" description="Disordered" evidence="1">
    <location>
        <begin position="1"/>
        <end position="21"/>
    </location>
</feature>
<organism evidence="2">
    <name type="scientific">marine sediment metagenome</name>
    <dbReference type="NCBI Taxonomy" id="412755"/>
    <lineage>
        <taxon>unclassified sequences</taxon>
        <taxon>metagenomes</taxon>
        <taxon>ecological metagenomes</taxon>
    </lineage>
</organism>
<protein>
    <submittedName>
        <fullName evidence="2">Uncharacterized protein</fullName>
    </submittedName>
</protein>
<reference evidence="2" key="1">
    <citation type="journal article" date="2014" name="Front. Microbiol.">
        <title>High frequency of phylogenetically diverse reductive dehalogenase-homologous genes in deep subseafloor sedimentary metagenomes.</title>
        <authorList>
            <person name="Kawai M."/>
            <person name="Futagami T."/>
            <person name="Toyoda A."/>
            <person name="Takaki Y."/>
            <person name="Nishi S."/>
            <person name="Hori S."/>
            <person name="Arai W."/>
            <person name="Tsubouchi T."/>
            <person name="Morono Y."/>
            <person name="Uchiyama I."/>
            <person name="Ito T."/>
            <person name="Fujiyama A."/>
            <person name="Inagaki F."/>
            <person name="Takami H."/>
        </authorList>
    </citation>
    <scope>NUCLEOTIDE SEQUENCE</scope>
    <source>
        <strain evidence="2">Expedition CK06-06</strain>
    </source>
</reference>
<comment type="caution">
    <text evidence="2">The sequence shown here is derived from an EMBL/GenBank/DDBJ whole genome shotgun (WGS) entry which is preliminary data.</text>
</comment>
<sequence length="46" mass="5282">MKCKREDCNQGPQGSRYESDNEKCFDDEGLCLACSEFKDDMQREAA</sequence>
<dbReference type="AlphaFoldDB" id="X1DPE7"/>
<evidence type="ECO:0000256" key="1">
    <source>
        <dbReference type="SAM" id="MobiDB-lite"/>
    </source>
</evidence>
<gene>
    <name evidence="2" type="ORF">S01H4_57811</name>
</gene>
<dbReference type="EMBL" id="BART01033695">
    <property type="protein sequence ID" value="GAH10115.1"/>
    <property type="molecule type" value="Genomic_DNA"/>
</dbReference>
<feature type="non-terminal residue" evidence="2">
    <location>
        <position position="46"/>
    </location>
</feature>
<evidence type="ECO:0000313" key="2">
    <source>
        <dbReference type="EMBL" id="GAH10115.1"/>
    </source>
</evidence>
<accession>X1DPE7</accession>
<name>X1DPE7_9ZZZZ</name>
<proteinExistence type="predicted"/>